<accession>A0A8T0HWU2</accession>
<feature type="signal peptide" evidence="2">
    <location>
        <begin position="1"/>
        <end position="21"/>
    </location>
</feature>
<keyword evidence="2" id="KW-0732">Signal</keyword>
<reference evidence="3" key="1">
    <citation type="submission" date="2020-06" db="EMBL/GenBank/DDBJ databases">
        <title>WGS assembly of Ceratodon purpureus strain R40.</title>
        <authorList>
            <person name="Carey S.B."/>
            <person name="Jenkins J."/>
            <person name="Shu S."/>
            <person name="Lovell J.T."/>
            <person name="Sreedasyam A."/>
            <person name="Maumus F."/>
            <person name="Tiley G.P."/>
            <person name="Fernandez-Pozo N."/>
            <person name="Barry K."/>
            <person name="Chen C."/>
            <person name="Wang M."/>
            <person name="Lipzen A."/>
            <person name="Daum C."/>
            <person name="Saski C.A."/>
            <person name="Payton A.C."/>
            <person name="Mcbreen J.C."/>
            <person name="Conrad R.E."/>
            <person name="Kollar L.M."/>
            <person name="Olsson S."/>
            <person name="Huttunen S."/>
            <person name="Landis J.B."/>
            <person name="Wickett N.J."/>
            <person name="Johnson M.G."/>
            <person name="Rensing S.A."/>
            <person name="Grimwood J."/>
            <person name="Schmutz J."/>
            <person name="Mcdaniel S.F."/>
        </authorList>
    </citation>
    <scope>NUCLEOTIDE SEQUENCE</scope>
    <source>
        <strain evidence="3">R40</strain>
    </source>
</reference>
<organism evidence="3 4">
    <name type="scientific">Ceratodon purpureus</name>
    <name type="common">Fire moss</name>
    <name type="synonym">Dicranum purpureum</name>
    <dbReference type="NCBI Taxonomy" id="3225"/>
    <lineage>
        <taxon>Eukaryota</taxon>
        <taxon>Viridiplantae</taxon>
        <taxon>Streptophyta</taxon>
        <taxon>Embryophyta</taxon>
        <taxon>Bryophyta</taxon>
        <taxon>Bryophytina</taxon>
        <taxon>Bryopsida</taxon>
        <taxon>Dicranidae</taxon>
        <taxon>Pseudoditrichales</taxon>
        <taxon>Ditrichaceae</taxon>
        <taxon>Ceratodon</taxon>
    </lineage>
</organism>
<dbReference type="AlphaFoldDB" id="A0A8T0HWU2"/>
<name>A0A8T0HWU2_CERPU</name>
<feature type="transmembrane region" description="Helical" evidence="1">
    <location>
        <begin position="39"/>
        <end position="61"/>
    </location>
</feature>
<evidence type="ECO:0000256" key="1">
    <source>
        <dbReference type="SAM" id="Phobius"/>
    </source>
</evidence>
<comment type="caution">
    <text evidence="3">The sequence shown here is derived from an EMBL/GenBank/DDBJ whole genome shotgun (WGS) entry which is preliminary data.</text>
</comment>
<dbReference type="EMBL" id="CM026426">
    <property type="protein sequence ID" value="KAG0575161.1"/>
    <property type="molecule type" value="Genomic_DNA"/>
</dbReference>
<sequence>MPKLQMATYLTLTAKLLLITARLETTTECCTWSLTSQDVVLFEFFALLFPFPVTWGCIVAMPQEFSP</sequence>
<evidence type="ECO:0008006" key="5">
    <source>
        <dbReference type="Google" id="ProtNLM"/>
    </source>
</evidence>
<keyword evidence="1" id="KW-0812">Transmembrane</keyword>
<feature type="chain" id="PRO_5035942747" description="Secreted protein" evidence="2">
    <location>
        <begin position="22"/>
        <end position="67"/>
    </location>
</feature>
<protein>
    <recommendedName>
        <fullName evidence="5">Secreted protein</fullName>
    </recommendedName>
</protein>
<keyword evidence="1" id="KW-1133">Transmembrane helix</keyword>
<evidence type="ECO:0000313" key="4">
    <source>
        <dbReference type="Proteomes" id="UP000822688"/>
    </source>
</evidence>
<keyword evidence="4" id="KW-1185">Reference proteome</keyword>
<evidence type="ECO:0000313" key="3">
    <source>
        <dbReference type="EMBL" id="KAG0575161.1"/>
    </source>
</evidence>
<keyword evidence="1" id="KW-0472">Membrane</keyword>
<gene>
    <name evidence="3" type="ORF">KC19_VG323100</name>
</gene>
<proteinExistence type="predicted"/>
<evidence type="ECO:0000256" key="2">
    <source>
        <dbReference type="SAM" id="SignalP"/>
    </source>
</evidence>
<dbReference type="Proteomes" id="UP000822688">
    <property type="component" value="Chromosome V"/>
</dbReference>